<reference evidence="1" key="1">
    <citation type="submission" date="2018-05" db="EMBL/GenBank/DDBJ databases">
        <authorList>
            <person name="Lanie J.A."/>
            <person name="Ng W.-L."/>
            <person name="Kazmierczak K.M."/>
            <person name="Andrzejewski T.M."/>
            <person name="Davidsen T.M."/>
            <person name="Wayne K.J."/>
            <person name="Tettelin H."/>
            <person name="Glass J.I."/>
            <person name="Rusch D."/>
            <person name="Podicherti R."/>
            <person name="Tsui H.-C.T."/>
            <person name="Winkler M.E."/>
        </authorList>
    </citation>
    <scope>NUCLEOTIDE SEQUENCE</scope>
</reference>
<sequence>MGNRFSENWEEHFGDVEGEKKIDRSGDEYLDYMWEKMITKDRPDLTPKDDEYKVLKDQMYKAWKEHWRATQEKDSDAVKWIEKMAKIPVAKWDKDLEWMVTDKAEPIFSNVGATFVNLICDRLGIKYESLTIERKLAATSVIKDYTSLIAWIASNKNQVEQENPNGIE</sequence>
<proteinExistence type="predicted"/>
<dbReference type="AlphaFoldDB" id="A0A382JNF2"/>
<accession>A0A382JNF2</accession>
<protein>
    <submittedName>
        <fullName evidence="1">Uncharacterized protein</fullName>
    </submittedName>
</protein>
<evidence type="ECO:0000313" key="1">
    <source>
        <dbReference type="EMBL" id="SVC13650.1"/>
    </source>
</evidence>
<dbReference type="EMBL" id="UINC01075455">
    <property type="protein sequence ID" value="SVC13650.1"/>
    <property type="molecule type" value="Genomic_DNA"/>
</dbReference>
<organism evidence="1">
    <name type="scientific">marine metagenome</name>
    <dbReference type="NCBI Taxonomy" id="408172"/>
    <lineage>
        <taxon>unclassified sequences</taxon>
        <taxon>metagenomes</taxon>
        <taxon>ecological metagenomes</taxon>
    </lineage>
</organism>
<gene>
    <name evidence="1" type="ORF">METZ01_LOCUS266504</name>
</gene>
<name>A0A382JNF2_9ZZZZ</name>